<dbReference type="PRINTS" id="PR00081">
    <property type="entry name" value="GDHRDH"/>
</dbReference>
<evidence type="ECO:0000256" key="1">
    <source>
        <dbReference type="ARBA" id="ARBA00006484"/>
    </source>
</evidence>
<dbReference type="EMBL" id="SEYY01013430">
    <property type="protein sequence ID" value="KAB7500605.1"/>
    <property type="molecule type" value="Genomic_DNA"/>
</dbReference>
<evidence type="ECO:0000313" key="4">
    <source>
        <dbReference type="EMBL" id="KAB7500605.1"/>
    </source>
</evidence>
<evidence type="ECO:0000256" key="3">
    <source>
        <dbReference type="RuleBase" id="RU000363"/>
    </source>
</evidence>
<dbReference type="InterPro" id="IPR051687">
    <property type="entry name" value="Peroxisomal_Beta-Oxidation"/>
</dbReference>
<evidence type="ECO:0000256" key="2">
    <source>
        <dbReference type="ARBA" id="ARBA00023002"/>
    </source>
</evidence>
<dbReference type="InterPro" id="IPR020904">
    <property type="entry name" value="Sc_DH/Rdtase_CS"/>
</dbReference>
<keyword evidence="2" id="KW-0560">Oxidoreductase</keyword>
<dbReference type="Proteomes" id="UP000326759">
    <property type="component" value="Unassembled WGS sequence"/>
</dbReference>
<dbReference type="SUPFAM" id="SSF51735">
    <property type="entry name" value="NAD(P)-binding Rossmann-fold domains"/>
    <property type="match status" value="1"/>
</dbReference>
<comment type="caution">
    <text evidence="4">The sequence shown here is derived from an EMBL/GenBank/DDBJ whole genome shotgun (WGS) entry which is preliminary data.</text>
</comment>
<dbReference type="PROSITE" id="PS00061">
    <property type="entry name" value="ADH_SHORT"/>
    <property type="match status" value="1"/>
</dbReference>
<protein>
    <submittedName>
        <fullName evidence="4">Peroxisomal multifunctional enzyme type 2</fullName>
    </submittedName>
</protein>
<feature type="non-terminal residue" evidence="4">
    <location>
        <position position="1"/>
    </location>
</feature>
<dbReference type="InterPro" id="IPR036291">
    <property type="entry name" value="NAD(P)-bd_dom_sf"/>
</dbReference>
<evidence type="ECO:0000313" key="5">
    <source>
        <dbReference type="Proteomes" id="UP000326759"/>
    </source>
</evidence>
<dbReference type="Pfam" id="PF00106">
    <property type="entry name" value="adh_short"/>
    <property type="match status" value="1"/>
</dbReference>
<dbReference type="PRINTS" id="PR00080">
    <property type="entry name" value="SDRFAMILY"/>
</dbReference>
<reference evidence="4 5" key="1">
    <citation type="journal article" date="2019" name="PLoS Biol.">
        <title>Sex chromosomes control vertical transmission of feminizing Wolbachia symbionts in an isopod.</title>
        <authorList>
            <person name="Becking T."/>
            <person name="Chebbi M.A."/>
            <person name="Giraud I."/>
            <person name="Moumen B."/>
            <person name="Laverre T."/>
            <person name="Caubet Y."/>
            <person name="Peccoud J."/>
            <person name="Gilbert C."/>
            <person name="Cordaux R."/>
        </authorList>
    </citation>
    <scope>NUCLEOTIDE SEQUENCE [LARGE SCALE GENOMIC DNA]</scope>
    <source>
        <strain evidence="4">ANa2</strain>
        <tissue evidence="4">Whole body excluding digestive tract and cuticle</tissue>
    </source>
</reference>
<dbReference type="PANTHER" id="PTHR45024">
    <property type="entry name" value="DEHYDROGENASES, SHORT CHAIN"/>
    <property type="match status" value="1"/>
</dbReference>
<feature type="non-terminal residue" evidence="4">
    <location>
        <position position="182"/>
    </location>
</feature>
<dbReference type="Gene3D" id="3.40.50.720">
    <property type="entry name" value="NAD(P)-binding Rossmann-like Domain"/>
    <property type="match status" value="1"/>
</dbReference>
<organism evidence="4 5">
    <name type="scientific">Armadillidium nasatum</name>
    <dbReference type="NCBI Taxonomy" id="96803"/>
    <lineage>
        <taxon>Eukaryota</taxon>
        <taxon>Metazoa</taxon>
        <taxon>Ecdysozoa</taxon>
        <taxon>Arthropoda</taxon>
        <taxon>Crustacea</taxon>
        <taxon>Multicrustacea</taxon>
        <taxon>Malacostraca</taxon>
        <taxon>Eumalacostraca</taxon>
        <taxon>Peracarida</taxon>
        <taxon>Isopoda</taxon>
        <taxon>Oniscidea</taxon>
        <taxon>Crinocheta</taxon>
        <taxon>Armadillidiidae</taxon>
        <taxon>Armadillidium</taxon>
    </lineage>
</organism>
<accession>A0A5N5T307</accession>
<sequence>GIAVADYNSVEDGEKIVETALQNFGRIDILVNNAGILRDKSFARISDADWDLVHRVHLRGSFMVTRAAFPHMKQQKFGRIIMTASTSGIYGNFGQANYSAAKLGLLGLSNTVSIEGAKYDIHCNTIAPMGGTRLTEGIIPPDLFKELKPELVAPIVMWLCHKDCEDNGSLYEAGGGWYAKCE</sequence>
<proteinExistence type="inferred from homology"/>
<name>A0A5N5T307_9CRUS</name>
<dbReference type="InterPro" id="IPR002347">
    <property type="entry name" value="SDR_fam"/>
</dbReference>
<dbReference type="GO" id="GO:0016491">
    <property type="term" value="F:oxidoreductase activity"/>
    <property type="evidence" value="ECO:0007669"/>
    <property type="project" value="UniProtKB-KW"/>
</dbReference>
<dbReference type="CDD" id="cd05353">
    <property type="entry name" value="hydroxyacyl-CoA-like_DH_SDR_c-like"/>
    <property type="match status" value="1"/>
</dbReference>
<dbReference type="OrthoDB" id="3592703at2759"/>
<dbReference type="AlphaFoldDB" id="A0A5N5T307"/>
<gene>
    <name evidence="4" type="ORF">Anas_12997</name>
</gene>
<dbReference type="PANTHER" id="PTHR45024:SF2">
    <property type="entry name" value="SCP2 DOMAIN-CONTAINING PROTEIN"/>
    <property type="match status" value="1"/>
</dbReference>
<comment type="similarity">
    <text evidence="1 3">Belongs to the short-chain dehydrogenases/reductases (SDR) family.</text>
</comment>
<keyword evidence="5" id="KW-1185">Reference proteome</keyword>